<evidence type="ECO:0000256" key="6">
    <source>
        <dbReference type="ARBA" id="ARBA00022824"/>
    </source>
</evidence>
<keyword evidence="3" id="KW-0645">Protease</keyword>
<evidence type="ECO:0000256" key="4">
    <source>
        <dbReference type="ARBA" id="ARBA00022692"/>
    </source>
</evidence>
<keyword evidence="5" id="KW-0378">Hydrolase</keyword>
<feature type="transmembrane region" description="Helical" evidence="11">
    <location>
        <begin position="85"/>
        <end position="102"/>
    </location>
</feature>
<evidence type="ECO:0000256" key="1">
    <source>
        <dbReference type="ARBA" id="ARBA00004477"/>
    </source>
</evidence>
<evidence type="ECO:0000256" key="5">
    <source>
        <dbReference type="ARBA" id="ARBA00022801"/>
    </source>
</evidence>
<protein>
    <recommendedName>
        <fullName evidence="10">intramembrane prenyl-peptidase Rce1</fullName>
        <ecNumber evidence="10">3.4.26.1</ecNumber>
    </recommendedName>
</protein>
<evidence type="ECO:0000256" key="3">
    <source>
        <dbReference type="ARBA" id="ARBA00022670"/>
    </source>
</evidence>
<sequence>MQSILSFYNDENYRWMKLRNLFIAPLAEEAIFRACLIPPLLASTSKDGEPLSPIATAWIGPLFFGVAHLHHFYEQYRQMPPWQRSRNIVFQLLFGLLFQWAYTTLFGAYVSHVFIRTASLSVVTLAHVVCNYVGLPEIGFVNPTSNLYCYRWIISILYLVGICLFVAGFDSLVFPTQSVLPSLLYPQR</sequence>
<evidence type="ECO:0000256" key="9">
    <source>
        <dbReference type="ARBA" id="ARBA00047280"/>
    </source>
</evidence>
<dbReference type="EC" id="3.4.26.1" evidence="10"/>
<dbReference type="GO" id="GO:0004175">
    <property type="term" value="F:endopeptidase activity"/>
    <property type="evidence" value="ECO:0007669"/>
    <property type="project" value="UniProtKB-ARBA"/>
</dbReference>
<dbReference type="InterPro" id="IPR039731">
    <property type="entry name" value="Rce1"/>
</dbReference>
<dbReference type="Proteomes" id="UP001530293">
    <property type="component" value="Unassembled WGS sequence"/>
</dbReference>
<comment type="caution">
    <text evidence="13">The sequence shown here is derived from an EMBL/GenBank/DDBJ whole genome shotgun (WGS) entry which is preliminary data.</text>
</comment>
<dbReference type="InterPro" id="IPR003675">
    <property type="entry name" value="Rce1/LyrA-like_dom"/>
</dbReference>
<reference evidence="13 14" key="1">
    <citation type="submission" date="2024-10" db="EMBL/GenBank/DDBJ databases">
        <title>Updated reference genomes for cyclostephanoid diatoms.</title>
        <authorList>
            <person name="Roberts W.R."/>
            <person name="Alverson A.J."/>
        </authorList>
    </citation>
    <scope>NUCLEOTIDE SEQUENCE [LARGE SCALE GENOMIC DNA]</scope>
    <source>
        <strain evidence="13 14">AJA232-27</strain>
    </source>
</reference>
<feature type="transmembrane region" description="Helical" evidence="11">
    <location>
        <begin position="114"/>
        <end position="135"/>
    </location>
</feature>
<dbReference type="AlphaFoldDB" id="A0ABD3M4H8"/>
<organism evidence="13 14">
    <name type="scientific">Discostella pseudostelligera</name>
    <dbReference type="NCBI Taxonomy" id="259834"/>
    <lineage>
        <taxon>Eukaryota</taxon>
        <taxon>Sar</taxon>
        <taxon>Stramenopiles</taxon>
        <taxon>Ochrophyta</taxon>
        <taxon>Bacillariophyta</taxon>
        <taxon>Coscinodiscophyceae</taxon>
        <taxon>Thalassiosirophycidae</taxon>
        <taxon>Stephanodiscales</taxon>
        <taxon>Stephanodiscaceae</taxon>
        <taxon>Discostella</taxon>
    </lineage>
</organism>
<comment type="similarity">
    <text evidence="2">Belongs to the peptidase U48 family.</text>
</comment>
<keyword evidence="4 11" id="KW-0812">Transmembrane</keyword>
<dbReference type="Pfam" id="PF02517">
    <property type="entry name" value="Rce1-like"/>
    <property type="match status" value="1"/>
</dbReference>
<keyword evidence="6" id="KW-0256">Endoplasmic reticulum</keyword>
<dbReference type="GO" id="GO:0080120">
    <property type="term" value="P:CAAX-box protein maturation"/>
    <property type="evidence" value="ECO:0007669"/>
    <property type="project" value="UniProtKB-ARBA"/>
</dbReference>
<keyword evidence="7 11" id="KW-1133">Transmembrane helix</keyword>
<evidence type="ECO:0000256" key="8">
    <source>
        <dbReference type="ARBA" id="ARBA00023136"/>
    </source>
</evidence>
<dbReference type="EMBL" id="JALLBG020000215">
    <property type="protein sequence ID" value="KAL3758935.1"/>
    <property type="molecule type" value="Genomic_DNA"/>
</dbReference>
<gene>
    <name evidence="13" type="ORF">ACHAWU_003006</name>
</gene>
<dbReference type="GO" id="GO:0006508">
    <property type="term" value="P:proteolysis"/>
    <property type="evidence" value="ECO:0007669"/>
    <property type="project" value="UniProtKB-KW"/>
</dbReference>
<feature type="domain" description="CAAX prenyl protease 2/Lysostaphin resistance protein A-like" evidence="12">
    <location>
        <begin position="14"/>
        <end position="133"/>
    </location>
</feature>
<evidence type="ECO:0000256" key="10">
    <source>
        <dbReference type="ARBA" id="ARBA00049729"/>
    </source>
</evidence>
<keyword evidence="8 11" id="KW-0472">Membrane</keyword>
<evidence type="ECO:0000259" key="12">
    <source>
        <dbReference type="Pfam" id="PF02517"/>
    </source>
</evidence>
<evidence type="ECO:0000256" key="7">
    <source>
        <dbReference type="ARBA" id="ARBA00022989"/>
    </source>
</evidence>
<feature type="transmembrane region" description="Helical" evidence="11">
    <location>
        <begin position="54"/>
        <end position="73"/>
    </location>
</feature>
<name>A0ABD3M4H8_9STRA</name>
<evidence type="ECO:0000313" key="13">
    <source>
        <dbReference type="EMBL" id="KAL3758935.1"/>
    </source>
</evidence>
<evidence type="ECO:0000256" key="2">
    <source>
        <dbReference type="ARBA" id="ARBA00006897"/>
    </source>
</evidence>
<feature type="transmembrane region" description="Helical" evidence="11">
    <location>
        <begin position="21"/>
        <end position="42"/>
    </location>
</feature>
<comment type="subcellular location">
    <subcellularLocation>
        <location evidence="1">Endoplasmic reticulum membrane</location>
        <topology evidence="1">Multi-pass membrane protein</topology>
    </subcellularLocation>
</comment>
<evidence type="ECO:0000256" key="11">
    <source>
        <dbReference type="SAM" id="Phobius"/>
    </source>
</evidence>
<dbReference type="PANTHER" id="PTHR13046:SF0">
    <property type="entry name" value="CAAX PRENYL PROTEASE 2"/>
    <property type="match status" value="1"/>
</dbReference>
<dbReference type="GO" id="GO:0005789">
    <property type="term" value="C:endoplasmic reticulum membrane"/>
    <property type="evidence" value="ECO:0007669"/>
    <property type="project" value="UniProtKB-SubCell"/>
</dbReference>
<keyword evidence="14" id="KW-1185">Reference proteome</keyword>
<evidence type="ECO:0000313" key="14">
    <source>
        <dbReference type="Proteomes" id="UP001530293"/>
    </source>
</evidence>
<accession>A0ABD3M4H8</accession>
<comment type="catalytic activity">
    <reaction evidence="9">
        <text>Hydrolyzes the peptide bond -P2-(S-farnesyl or geranylgeranyl)C-P1'-P2'-P3'-COOH where P1' and P2' are amino acids with aliphatic sidechains and P3' is any C-terminal residue.</text>
        <dbReference type="EC" id="3.4.26.1"/>
    </reaction>
</comment>
<feature type="transmembrane region" description="Helical" evidence="11">
    <location>
        <begin position="147"/>
        <end position="169"/>
    </location>
</feature>
<proteinExistence type="inferred from homology"/>
<dbReference type="PANTHER" id="PTHR13046">
    <property type="entry name" value="PROTEASE U48 CAAX PRENYL PROTEASE RCE1"/>
    <property type="match status" value="1"/>
</dbReference>